<gene>
    <name evidence="2" type="ORF">ACFPJ6_12635</name>
</gene>
<feature type="chain" id="PRO_5045102747" description="DUF4440 domain-containing protein" evidence="1">
    <location>
        <begin position="25"/>
        <end position="146"/>
    </location>
</feature>
<evidence type="ECO:0000313" key="2">
    <source>
        <dbReference type="EMBL" id="MFC5381637.1"/>
    </source>
</evidence>
<dbReference type="Proteomes" id="UP001596122">
    <property type="component" value="Unassembled WGS sequence"/>
</dbReference>
<keyword evidence="3" id="KW-1185">Reference proteome</keyword>
<evidence type="ECO:0008006" key="4">
    <source>
        <dbReference type="Google" id="ProtNLM"/>
    </source>
</evidence>
<name>A0ABW0GQ48_9MICO</name>
<evidence type="ECO:0000313" key="3">
    <source>
        <dbReference type="Proteomes" id="UP001596122"/>
    </source>
</evidence>
<dbReference type="InterPro" id="IPR032710">
    <property type="entry name" value="NTF2-like_dom_sf"/>
</dbReference>
<evidence type="ECO:0000256" key="1">
    <source>
        <dbReference type="SAM" id="SignalP"/>
    </source>
</evidence>
<dbReference type="EMBL" id="JBHSLD010000009">
    <property type="protein sequence ID" value="MFC5381637.1"/>
    <property type="molecule type" value="Genomic_DNA"/>
</dbReference>
<sequence length="146" mass="15217">MSAVRAVSLVLLSGCVGTAVGAFALPSGVAPHDTTETEAEVTAFIDEWETALRAGDSTALTAMTRPSAYVYGSQWEDGPPDVGVTTDVPEPRAAGPSVVMPTAGGVVVYVAQVVDHGDGEDLVLYRLERTLDGLLVAFADRTPRLE</sequence>
<feature type="signal peptide" evidence="1">
    <location>
        <begin position="1"/>
        <end position="24"/>
    </location>
</feature>
<dbReference type="RefSeq" id="WP_340269583.1">
    <property type="nucleotide sequence ID" value="NZ_JBBEOG010000004.1"/>
</dbReference>
<organism evidence="2 3">
    <name type="scientific">Aquipuribacter nitratireducens</name>
    <dbReference type="NCBI Taxonomy" id="650104"/>
    <lineage>
        <taxon>Bacteria</taxon>
        <taxon>Bacillati</taxon>
        <taxon>Actinomycetota</taxon>
        <taxon>Actinomycetes</taxon>
        <taxon>Micrococcales</taxon>
        <taxon>Intrasporangiaceae</taxon>
        <taxon>Aquipuribacter</taxon>
    </lineage>
</organism>
<reference evidence="3" key="1">
    <citation type="journal article" date="2019" name="Int. J. Syst. Evol. Microbiol.">
        <title>The Global Catalogue of Microorganisms (GCM) 10K type strain sequencing project: providing services to taxonomists for standard genome sequencing and annotation.</title>
        <authorList>
            <consortium name="The Broad Institute Genomics Platform"/>
            <consortium name="The Broad Institute Genome Sequencing Center for Infectious Disease"/>
            <person name="Wu L."/>
            <person name="Ma J."/>
        </authorList>
    </citation>
    <scope>NUCLEOTIDE SEQUENCE [LARGE SCALE GENOMIC DNA]</scope>
    <source>
        <strain evidence="3">CCUG 43114</strain>
    </source>
</reference>
<protein>
    <recommendedName>
        <fullName evidence="4">DUF4440 domain-containing protein</fullName>
    </recommendedName>
</protein>
<comment type="caution">
    <text evidence="2">The sequence shown here is derived from an EMBL/GenBank/DDBJ whole genome shotgun (WGS) entry which is preliminary data.</text>
</comment>
<accession>A0ABW0GQ48</accession>
<proteinExistence type="predicted"/>
<dbReference type="SUPFAM" id="SSF54427">
    <property type="entry name" value="NTF2-like"/>
    <property type="match status" value="1"/>
</dbReference>
<keyword evidence="1" id="KW-0732">Signal</keyword>